<evidence type="ECO:0000313" key="4">
    <source>
        <dbReference type="Proteomes" id="UP000636479"/>
    </source>
</evidence>
<keyword evidence="2" id="KW-0812">Transmembrane</keyword>
<organism evidence="3 4">
    <name type="scientific">Mycena indigotica</name>
    <dbReference type="NCBI Taxonomy" id="2126181"/>
    <lineage>
        <taxon>Eukaryota</taxon>
        <taxon>Fungi</taxon>
        <taxon>Dikarya</taxon>
        <taxon>Basidiomycota</taxon>
        <taxon>Agaricomycotina</taxon>
        <taxon>Agaricomycetes</taxon>
        <taxon>Agaricomycetidae</taxon>
        <taxon>Agaricales</taxon>
        <taxon>Marasmiineae</taxon>
        <taxon>Mycenaceae</taxon>
        <taxon>Mycena</taxon>
    </lineage>
</organism>
<dbReference type="AlphaFoldDB" id="A0A8H6VST6"/>
<gene>
    <name evidence="3" type="ORF">MIND_01420700</name>
</gene>
<dbReference type="GeneID" id="59353110"/>
<evidence type="ECO:0000256" key="1">
    <source>
        <dbReference type="SAM" id="MobiDB-lite"/>
    </source>
</evidence>
<reference evidence="3" key="1">
    <citation type="submission" date="2020-05" db="EMBL/GenBank/DDBJ databases">
        <title>Mycena genomes resolve the evolution of fungal bioluminescence.</title>
        <authorList>
            <person name="Tsai I.J."/>
        </authorList>
    </citation>
    <scope>NUCLEOTIDE SEQUENCE</scope>
    <source>
        <strain evidence="3">171206Taipei</strain>
    </source>
</reference>
<evidence type="ECO:0000256" key="2">
    <source>
        <dbReference type="SAM" id="Phobius"/>
    </source>
</evidence>
<proteinExistence type="predicted"/>
<keyword evidence="2" id="KW-0472">Membrane</keyword>
<sequence length="352" mass="37480">MPKCVDLAGSEGGGAGKRGSGSARAALQTAGRSPSGMLDTDSASCPLSGGPASDRARPVAGFAAVHSALFEAGGRHVARAAGRVRVGEVRGPERVDKRHVPSGHGPDRSSLTLLTSPPPPPLSLSSALPARISVCACSGLDTTTPVVHRPSPTHIMLSPRTSTLSLSPRLYHHVARALAVSYILCTASAQLPILFAIARHGKAVDDTYVNTHLAVPLVFTILTPIYASCLVYKTTLWIRPAERPDPLQFGTINVHVCLWLCCGVVPGLWPLLRAPSEDMQQCTKQWPWCLVLLQRNLAPAAIWIALLCASIGSYQPGTEYYLLPAWRYYPGGRETDGDAVDKTKVFGKQVDS</sequence>
<feature type="transmembrane region" description="Helical" evidence="2">
    <location>
        <begin position="177"/>
        <end position="198"/>
    </location>
</feature>
<accession>A0A8H6VST6</accession>
<evidence type="ECO:0000313" key="3">
    <source>
        <dbReference type="EMBL" id="KAF7288753.1"/>
    </source>
</evidence>
<dbReference type="EMBL" id="JACAZF010000019">
    <property type="protein sequence ID" value="KAF7288753.1"/>
    <property type="molecule type" value="Genomic_DNA"/>
</dbReference>
<dbReference type="Proteomes" id="UP000636479">
    <property type="component" value="Unassembled WGS sequence"/>
</dbReference>
<feature type="compositionally biased region" description="Basic and acidic residues" evidence="1">
    <location>
        <begin position="85"/>
        <end position="99"/>
    </location>
</feature>
<dbReference type="RefSeq" id="XP_037212975.1">
    <property type="nucleotide sequence ID" value="XM_037370594.1"/>
</dbReference>
<feature type="transmembrane region" description="Helical" evidence="2">
    <location>
        <begin position="213"/>
        <end position="232"/>
    </location>
</feature>
<feature type="transmembrane region" description="Helical" evidence="2">
    <location>
        <begin position="252"/>
        <end position="272"/>
    </location>
</feature>
<feature type="region of interest" description="Disordered" evidence="1">
    <location>
        <begin position="83"/>
        <end position="118"/>
    </location>
</feature>
<feature type="compositionally biased region" description="Gly residues" evidence="1">
    <location>
        <begin position="10"/>
        <end position="19"/>
    </location>
</feature>
<keyword evidence="4" id="KW-1185">Reference proteome</keyword>
<name>A0A8H6VST6_9AGAR</name>
<keyword evidence="2" id="KW-1133">Transmembrane helix</keyword>
<protein>
    <submittedName>
        <fullName evidence="3">Uncharacterized protein</fullName>
    </submittedName>
</protein>
<comment type="caution">
    <text evidence="3">The sequence shown here is derived from an EMBL/GenBank/DDBJ whole genome shotgun (WGS) entry which is preliminary data.</text>
</comment>
<feature type="region of interest" description="Disordered" evidence="1">
    <location>
        <begin position="1"/>
        <end position="56"/>
    </location>
</feature>